<dbReference type="OrthoDB" id="5486627at2"/>
<dbReference type="EMBL" id="JEMA01000824">
    <property type="protein sequence ID" value="KYF65565.1"/>
    <property type="molecule type" value="Genomic_DNA"/>
</dbReference>
<comment type="caution">
    <text evidence="10">The sequence shown here is derived from an EMBL/GenBank/DDBJ whole genome shotgun (WGS) entry which is preliminary data.</text>
</comment>
<dbReference type="InterPro" id="IPR036390">
    <property type="entry name" value="WH_DNA-bd_sf"/>
</dbReference>
<accession>A0A150QC64</accession>
<evidence type="ECO:0000256" key="1">
    <source>
        <dbReference type="ARBA" id="ARBA00022490"/>
    </source>
</evidence>
<evidence type="ECO:0000259" key="8">
    <source>
        <dbReference type="Pfam" id="PF03882"/>
    </source>
</evidence>
<keyword evidence="4" id="KW-0106">Calcium</keyword>
<dbReference type="InterPro" id="IPR033440">
    <property type="entry name" value="MukF_M"/>
</dbReference>
<evidence type="ECO:0000256" key="7">
    <source>
        <dbReference type="SAM" id="MobiDB-lite"/>
    </source>
</evidence>
<feature type="domain" description="Chromosome partition protein MukF winged-helix" evidence="8">
    <location>
        <begin position="32"/>
        <end position="131"/>
    </location>
</feature>
<dbReference type="SUPFAM" id="SSF46785">
    <property type="entry name" value="Winged helix' DNA-binding domain"/>
    <property type="match status" value="1"/>
</dbReference>
<dbReference type="CDD" id="cd16335">
    <property type="entry name" value="MukF_N"/>
    <property type="match status" value="1"/>
</dbReference>
<sequence>MTATHRQHGYVEPGHDTRPPADPSRVIASLARDRVSLDLKTVDLCFLAGLYLRADKAALASFEEDALVDMFEQVCDVVDPGAENPRKRATHAIQRLREQRMLARVDGAGLVRAGEYALTRLAAAVIEYFLADEALTRESLTLLTGTLRAQLAEILAAARKAEGDGAWRTDVAGPLRVTVADLVSGIERRQRGLDAQQEEVQAEIATLLSADWFSAVDRCQGLLDATTSTLRELNEILLRDTHHFVALLQEIQTLATAASSADAEATAQRVIEHVDRIAAWGAARQRAWSEYYQYVHRYLRDVVRLDPERALSQRLRDQLAAWPSRPFHLVTARAPSIRLLRPLEARVERPPVARPRAEREAAPAWVDPDRLVADLEALVERALGEGAATLAAVSARVLPGLPEPVRYAAAGRIADAVARRARVLSERERPWAHVLERIEIEDWDVEGRGAP</sequence>
<keyword evidence="1" id="KW-0963">Cytoplasm</keyword>
<dbReference type="InterPro" id="IPR036141">
    <property type="entry name" value="MukF_M_sp"/>
</dbReference>
<dbReference type="AlphaFoldDB" id="A0A150QC64"/>
<keyword evidence="6" id="KW-0131">Cell cycle</keyword>
<evidence type="ECO:0000313" key="11">
    <source>
        <dbReference type="Proteomes" id="UP000075260"/>
    </source>
</evidence>
<evidence type="ECO:0000256" key="6">
    <source>
        <dbReference type="ARBA" id="ARBA00023306"/>
    </source>
</evidence>
<evidence type="ECO:0000256" key="2">
    <source>
        <dbReference type="ARBA" id="ARBA00022618"/>
    </source>
</evidence>
<dbReference type="Gene3D" id="1.10.10.10">
    <property type="entry name" value="Winged helix-like DNA-binding domain superfamily/Winged helix DNA-binding domain"/>
    <property type="match status" value="1"/>
</dbReference>
<dbReference type="Proteomes" id="UP000075260">
    <property type="component" value="Unassembled WGS sequence"/>
</dbReference>
<evidence type="ECO:0000256" key="4">
    <source>
        <dbReference type="ARBA" id="ARBA00022837"/>
    </source>
</evidence>
<dbReference type="GO" id="GO:0051301">
    <property type="term" value="P:cell division"/>
    <property type="evidence" value="ECO:0007669"/>
    <property type="project" value="UniProtKB-KW"/>
</dbReference>
<reference evidence="10 11" key="1">
    <citation type="submission" date="2014-02" db="EMBL/GenBank/DDBJ databases">
        <title>The small core and large imbalanced accessory genome model reveals a collaborative survival strategy of Sorangium cellulosum strains in nature.</title>
        <authorList>
            <person name="Han K."/>
            <person name="Peng R."/>
            <person name="Blom J."/>
            <person name="Li Y.-Z."/>
        </authorList>
    </citation>
    <scope>NUCLEOTIDE SEQUENCE [LARGE SCALE GENOMIC DNA]</scope>
    <source>
        <strain evidence="10 11">So0008-312</strain>
    </source>
</reference>
<dbReference type="NCBIfam" id="NF003615">
    <property type="entry name" value="PRK05260.1"/>
    <property type="match status" value="1"/>
</dbReference>
<name>A0A150QC64_SORCE</name>
<keyword evidence="2" id="KW-0132">Cell division</keyword>
<dbReference type="Pfam" id="PF17192">
    <property type="entry name" value="MukF_M"/>
    <property type="match status" value="1"/>
</dbReference>
<organism evidence="10 11">
    <name type="scientific">Sorangium cellulosum</name>
    <name type="common">Polyangium cellulosum</name>
    <dbReference type="NCBI Taxonomy" id="56"/>
    <lineage>
        <taxon>Bacteria</taxon>
        <taxon>Pseudomonadati</taxon>
        <taxon>Myxococcota</taxon>
        <taxon>Polyangia</taxon>
        <taxon>Polyangiales</taxon>
        <taxon>Polyangiaceae</taxon>
        <taxon>Sorangium</taxon>
    </lineage>
</organism>
<dbReference type="GO" id="GO:0007059">
    <property type="term" value="P:chromosome segregation"/>
    <property type="evidence" value="ECO:0007669"/>
    <property type="project" value="UniProtKB-KW"/>
</dbReference>
<dbReference type="InterPro" id="IPR033439">
    <property type="entry name" value="MukF_WHTH"/>
</dbReference>
<evidence type="ECO:0000256" key="3">
    <source>
        <dbReference type="ARBA" id="ARBA00022829"/>
    </source>
</evidence>
<dbReference type="SUPFAM" id="SSF140570">
    <property type="entry name" value="MukF C-terminal domain-like"/>
    <property type="match status" value="1"/>
</dbReference>
<keyword evidence="3" id="KW-0159">Chromosome partition</keyword>
<protein>
    <submittedName>
        <fullName evidence="10">Chromosome partition protein MukF</fullName>
    </submittedName>
</protein>
<dbReference type="GO" id="GO:0030261">
    <property type="term" value="P:chromosome condensation"/>
    <property type="evidence" value="ECO:0007669"/>
    <property type="project" value="UniProtKB-KW"/>
</dbReference>
<dbReference type="Gene3D" id="1.20.58.590">
    <property type="entry name" value="Chromosome partition protein MukF, middle domain"/>
    <property type="match status" value="1"/>
</dbReference>
<keyword evidence="5" id="KW-0226">DNA condensation</keyword>
<feature type="domain" description="Chromosome partition protein MukF middle" evidence="9">
    <location>
        <begin position="142"/>
        <end position="294"/>
    </location>
</feature>
<evidence type="ECO:0000313" key="10">
    <source>
        <dbReference type="EMBL" id="KYF65565.1"/>
    </source>
</evidence>
<dbReference type="InterPro" id="IPR036388">
    <property type="entry name" value="WH-like_DNA-bd_sf"/>
</dbReference>
<gene>
    <name evidence="10" type="ORF">BE15_42230</name>
</gene>
<dbReference type="Pfam" id="PF03882">
    <property type="entry name" value="WHD_KicB"/>
    <property type="match status" value="1"/>
</dbReference>
<proteinExistence type="predicted"/>
<evidence type="ECO:0000256" key="5">
    <source>
        <dbReference type="ARBA" id="ARBA00023067"/>
    </source>
</evidence>
<evidence type="ECO:0000259" key="9">
    <source>
        <dbReference type="Pfam" id="PF17192"/>
    </source>
</evidence>
<feature type="region of interest" description="Disordered" evidence="7">
    <location>
        <begin position="1"/>
        <end position="23"/>
    </location>
</feature>